<evidence type="ECO:0000256" key="1">
    <source>
        <dbReference type="ARBA" id="ARBA00010398"/>
    </source>
</evidence>
<dbReference type="GO" id="GO:0008270">
    <property type="term" value="F:zinc ion binding"/>
    <property type="evidence" value="ECO:0007669"/>
    <property type="project" value="InterPro"/>
</dbReference>
<dbReference type="InterPro" id="IPR017226">
    <property type="entry name" value="BHMT-like"/>
</dbReference>
<feature type="binding site" evidence="8">
    <location>
        <position position="279"/>
    </location>
    <ligand>
        <name>Zn(2+)</name>
        <dbReference type="ChEBI" id="CHEBI:29105"/>
    </ligand>
</feature>
<evidence type="ECO:0000313" key="10">
    <source>
        <dbReference type="EMBL" id="KPJ62344.1"/>
    </source>
</evidence>
<dbReference type="PANTHER" id="PTHR45833">
    <property type="entry name" value="METHIONINE SYNTHASE"/>
    <property type="match status" value="1"/>
</dbReference>
<dbReference type="PIRSF" id="PIRSF037505">
    <property type="entry name" value="Betaine_HMT"/>
    <property type="match status" value="1"/>
</dbReference>
<organism evidence="10 11">
    <name type="scientific">candidate division WOR-1 bacterium DG_54_3</name>
    <dbReference type="NCBI Taxonomy" id="1703775"/>
    <lineage>
        <taxon>Bacteria</taxon>
        <taxon>Bacillati</taxon>
        <taxon>Saganbacteria</taxon>
    </lineage>
</organism>
<dbReference type="AlphaFoldDB" id="A0A0S7XIS3"/>
<keyword evidence="5 7" id="KW-0479">Metal-binding</keyword>
<dbReference type="PANTHER" id="PTHR45833:SF1">
    <property type="entry name" value="METHIONINE SYNTHASE"/>
    <property type="match status" value="1"/>
</dbReference>
<proteinExistence type="inferred from homology"/>
<dbReference type="InterPro" id="IPR036589">
    <property type="entry name" value="HCY_dom_sf"/>
</dbReference>
<feature type="binding site" evidence="7 8">
    <location>
        <position position="213"/>
    </location>
    <ligand>
        <name>Zn(2+)</name>
        <dbReference type="ChEBI" id="CHEBI:29105"/>
    </ligand>
</feature>
<feature type="domain" description="Hcy-binding" evidence="9">
    <location>
        <begin position="3"/>
        <end position="293"/>
    </location>
</feature>
<protein>
    <recommendedName>
        <fullName evidence="9">Hcy-binding domain-containing protein</fullName>
    </recommendedName>
</protein>
<keyword evidence="3 8" id="KW-0808">Transferase</keyword>
<evidence type="ECO:0000256" key="2">
    <source>
        <dbReference type="ARBA" id="ARBA00022603"/>
    </source>
</evidence>
<reference evidence="10 11" key="1">
    <citation type="journal article" date="2015" name="Microbiome">
        <title>Genomic resolution of linkages in carbon, nitrogen, and sulfur cycling among widespread estuary sediment bacteria.</title>
        <authorList>
            <person name="Baker B.J."/>
            <person name="Lazar C.S."/>
            <person name="Teske A.P."/>
            <person name="Dick G.J."/>
        </authorList>
    </citation>
    <scope>NUCLEOTIDE SEQUENCE [LARGE SCALE GENOMIC DNA]</scope>
    <source>
        <strain evidence="10">DG_54_3</strain>
    </source>
</reference>
<dbReference type="InterPro" id="IPR003726">
    <property type="entry name" value="HCY_dom"/>
</dbReference>
<dbReference type="EMBL" id="LIZX01000273">
    <property type="protein sequence ID" value="KPJ62344.1"/>
    <property type="molecule type" value="Genomic_DNA"/>
</dbReference>
<dbReference type="InterPro" id="IPR050554">
    <property type="entry name" value="Met_Synthase/Corrinoid"/>
</dbReference>
<dbReference type="GO" id="GO:0005829">
    <property type="term" value="C:cytosol"/>
    <property type="evidence" value="ECO:0007669"/>
    <property type="project" value="TreeGrafter"/>
</dbReference>
<comment type="caution">
    <text evidence="10">The sequence shown here is derived from an EMBL/GenBank/DDBJ whole genome shotgun (WGS) entry which is preliminary data.</text>
</comment>
<evidence type="ECO:0000256" key="3">
    <source>
        <dbReference type="ARBA" id="ARBA00022679"/>
    </source>
</evidence>
<dbReference type="PATRIC" id="fig|1703775.3.peg.3531"/>
<evidence type="ECO:0000256" key="8">
    <source>
        <dbReference type="PROSITE-ProRule" id="PRU00333"/>
    </source>
</evidence>
<gene>
    <name evidence="10" type="ORF">AMJ44_15710</name>
</gene>
<dbReference type="GO" id="GO:0046653">
    <property type="term" value="P:tetrahydrofolate metabolic process"/>
    <property type="evidence" value="ECO:0007669"/>
    <property type="project" value="TreeGrafter"/>
</dbReference>
<dbReference type="SUPFAM" id="SSF82282">
    <property type="entry name" value="Homocysteine S-methyltransferase"/>
    <property type="match status" value="1"/>
</dbReference>
<dbReference type="PROSITE" id="PS50970">
    <property type="entry name" value="HCY"/>
    <property type="match status" value="1"/>
</dbReference>
<dbReference type="GO" id="GO:0050667">
    <property type="term" value="P:homocysteine metabolic process"/>
    <property type="evidence" value="ECO:0007669"/>
    <property type="project" value="TreeGrafter"/>
</dbReference>
<dbReference type="Gene3D" id="3.20.20.330">
    <property type="entry name" value="Homocysteine-binding-like domain"/>
    <property type="match status" value="1"/>
</dbReference>
<evidence type="ECO:0000259" key="9">
    <source>
        <dbReference type="PROSITE" id="PS50970"/>
    </source>
</evidence>
<accession>A0A0S7XIS3</accession>
<name>A0A0S7XIS3_UNCSA</name>
<keyword evidence="6" id="KW-0170">Cobalt</keyword>
<dbReference type="GO" id="GO:0008705">
    <property type="term" value="F:methionine synthase activity"/>
    <property type="evidence" value="ECO:0007669"/>
    <property type="project" value="TreeGrafter"/>
</dbReference>
<evidence type="ECO:0000313" key="11">
    <source>
        <dbReference type="Proteomes" id="UP000051861"/>
    </source>
</evidence>
<dbReference type="Pfam" id="PF02574">
    <property type="entry name" value="S-methyl_trans"/>
    <property type="match status" value="1"/>
</dbReference>
<evidence type="ECO:0000256" key="5">
    <source>
        <dbReference type="ARBA" id="ARBA00022723"/>
    </source>
</evidence>
<evidence type="ECO:0000256" key="4">
    <source>
        <dbReference type="ARBA" id="ARBA00022691"/>
    </source>
</evidence>
<evidence type="ECO:0000256" key="6">
    <source>
        <dbReference type="ARBA" id="ARBA00023285"/>
    </source>
</evidence>
<keyword evidence="4" id="KW-0949">S-adenosyl-L-methionine</keyword>
<comment type="similarity">
    <text evidence="1">Belongs to the vitamin-B12 dependent methionine synthase family.</text>
</comment>
<feature type="binding site" evidence="8">
    <location>
        <position position="278"/>
    </location>
    <ligand>
        <name>Zn(2+)</name>
        <dbReference type="ChEBI" id="CHEBI:29105"/>
    </ligand>
</feature>
<dbReference type="GO" id="GO:0032259">
    <property type="term" value="P:methylation"/>
    <property type="evidence" value="ECO:0007669"/>
    <property type="project" value="UniProtKB-KW"/>
</dbReference>
<keyword evidence="2 8" id="KW-0489">Methyltransferase</keyword>
<keyword evidence="7 8" id="KW-0862">Zinc</keyword>
<sequence length="295" mass="32095">MNKGSILDLAKRRVVLFDGAMGSTLISLGLPEGECPESWNLTHPEVISDIHQKYLEAGADVIQTNTFGANRLRLASFGYNNRVEEINIRAVEIAKKVCPKDKFVAGDIGPCGDFLEPMGKFSIEELEKSFLEQAKALAPPKGGVDFFSIETMCDLREAMIATEAIKTVSDLPIFVSMTFDKKPKGYFTIMGNTISECATNLKKAGADVIGANCTLGSAEMIGLVEELRKGTDLPIIIQPNAGKPELIGGKLVYRQDPESFAEDIRKTVNAGANFVGGCCGTTHEFIREIHKRLFG</sequence>
<dbReference type="Proteomes" id="UP000051861">
    <property type="component" value="Unassembled WGS sequence"/>
</dbReference>
<evidence type="ECO:0000256" key="7">
    <source>
        <dbReference type="PIRSR" id="PIRSR037505-2"/>
    </source>
</evidence>
<comment type="cofactor">
    <cofactor evidence="7">
        <name>Zn(2+)</name>
        <dbReference type="ChEBI" id="CHEBI:29105"/>
    </cofactor>
    <text evidence="7">Binds 1 zinc ion per subunit.</text>
</comment>